<dbReference type="EMBL" id="KX588878">
    <property type="protein sequence ID" value="AQU14198.1"/>
    <property type="molecule type" value="Genomic_DNA"/>
</dbReference>
<name>A0A1S6M1P7_9CYAN</name>
<sequence length="104" mass="11935">MASLSFRQLLTLLPVMLPLMFNIKRSAQFYDGQFKPTRSRANRAFLTELENIAKKNGATAIKHVKVPRNAIFQHKGIPYEYAIMLTVEMDKKKISTALRLALRL</sequence>
<evidence type="ECO:0000313" key="1">
    <source>
        <dbReference type="EMBL" id="AQU14198.1"/>
    </source>
</evidence>
<organism evidence="1">
    <name type="scientific">Hormoscilla spongeliae GUM034</name>
    <dbReference type="NCBI Taxonomy" id="1962684"/>
    <lineage>
        <taxon>Bacteria</taxon>
        <taxon>Bacillati</taxon>
        <taxon>Cyanobacteriota</taxon>
        <taxon>Cyanophyceae</taxon>
        <taxon>Gomontiellales</taxon>
        <taxon>Gomontiellaceae</taxon>
        <taxon>Hormoscilla</taxon>
    </lineage>
</organism>
<protein>
    <submittedName>
        <fullName evidence="1">Truncated iron-sulfur cluster enzyme family protein, amino terminus</fullName>
    </submittedName>
</protein>
<proteinExistence type="predicted"/>
<accession>A0A1S6M1P7</accession>
<dbReference type="AlphaFoldDB" id="A0A1S6M1P7"/>
<reference evidence="1" key="1">
    <citation type="journal article" date="2017" name="Nat. Chem. Biol.">
        <title>Metagenomic discovery of polybrominated diphenyl ether biosynthesis by marine sponges.</title>
        <authorList>
            <person name="Agarwal V."/>
            <person name="Blanton J.M."/>
            <person name="Podell S."/>
            <person name="Taton A."/>
            <person name="Schorn M.A."/>
            <person name="Busch J."/>
            <person name="Lin Z."/>
            <person name="Schmidt E.W."/>
            <person name="Jensen P.R."/>
            <person name="Paul V.J."/>
            <person name="Biggs J.S."/>
            <person name="Golden J.W."/>
            <person name="Allen E.E."/>
            <person name="Moore B.S."/>
        </authorList>
    </citation>
    <scope>NUCLEOTIDE SEQUENCE</scope>
    <source>
        <strain evidence="1">GUM034</strain>
    </source>
</reference>